<dbReference type="CDD" id="cd06261">
    <property type="entry name" value="TM_PBP2"/>
    <property type="match status" value="1"/>
</dbReference>
<dbReference type="RefSeq" id="WP_046096948.1">
    <property type="nucleotide sequence ID" value="NZ_JZXN01000016.1"/>
</dbReference>
<evidence type="ECO:0000313" key="7">
    <source>
        <dbReference type="Proteomes" id="UP000033750"/>
    </source>
</evidence>
<name>A0A0F5H1Z1_9BACT</name>
<dbReference type="GO" id="GO:0009403">
    <property type="term" value="P:toxin biosynthetic process"/>
    <property type="evidence" value="ECO:0007669"/>
    <property type="project" value="InterPro"/>
</dbReference>
<sequence length="412" mass="46242">MNLDIINKYWNFSNNPNYWFIPLIWIIIVLAISVFIGYKKGFIKSLFNLALIIISTLLASLIALPILGAIQANSTSWLERLFNLQIETINKQIDIIKPLIAGVLILVIFFILYSVLSLILFIIFKLTKILTLGIFNRNHKSVLSRSLGATIGVVNAIIPIALTTNLSATINYNNAVVKANNSLLNVVTFGQAKGISEYAPGGNALSNIIADDDIRKGFNDFFSSLTSEKNITYNNKLINSSNLNTVIGAEPEIIFGINPWTGNTTKERVERISKVIEQLRLFSLTNESTDLFRLMIYSTNSAVDKDKVKEYVANVARIFSIAHIDLSQITFAYDYASSNSKLNNNIPVMSLWMFNDQEKKNIKETFLDAFGYKGVKVPSKEEGNISSKSDEEKYMYVLNEIINNVFFAPNIK</sequence>
<comment type="subcellular location">
    <subcellularLocation>
        <location evidence="1">Membrane</location>
        <topology evidence="1">Multi-pass membrane protein</topology>
    </subcellularLocation>
</comment>
<evidence type="ECO:0000256" key="2">
    <source>
        <dbReference type="ARBA" id="ARBA00022692"/>
    </source>
</evidence>
<reference evidence="6 7" key="1">
    <citation type="submission" date="2015-03" db="EMBL/GenBank/DDBJ databases">
        <title>Genome sequence of Mycoplasma meleagridis strain ATCC 25294.</title>
        <authorList>
            <person name="Yacoub E."/>
            <person name="Blanchard A."/>
            <person name="Sirand-Pugnet P."/>
            <person name="Mardassi B.B.A."/>
        </authorList>
    </citation>
    <scope>NUCLEOTIDE SEQUENCE [LARGE SCALE GENOMIC DNA]</scope>
    <source>
        <strain evidence="6 7">ATCC 25294</strain>
    </source>
</reference>
<dbReference type="AlphaFoldDB" id="A0A0F5H1Z1"/>
<dbReference type="PATRIC" id="fig|1264554.4.peg.484"/>
<gene>
    <name evidence="6" type="ORF">MMELEA_05400</name>
</gene>
<dbReference type="OrthoDB" id="9957348at2"/>
<evidence type="ECO:0000313" key="6">
    <source>
        <dbReference type="EMBL" id="KKB26857.1"/>
    </source>
</evidence>
<keyword evidence="7" id="KW-1185">Reference proteome</keyword>
<dbReference type="GO" id="GO:0016020">
    <property type="term" value="C:membrane"/>
    <property type="evidence" value="ECO:0007669"/>
    <property type="project" value="UniProtKB-SubCell"/>
</dbReference>
<keyword evidence="4 5" id="KW-0472">Membrane</keyword>
<feature type="transmembrane region" description="Helical" evidence="5">
    <location>
        <begin position="142"/>
        <end position="162"/>
    </location>
</feature>
<feature type="transmembrane region" description="Helical" evidence="5">
    <location>
        <begin position="18"/>
        <end position="38"/>
    </location>
</feature>
<evidence type="ECO:0000256" key="1">
    <source>
        <dbReference type="ARBA" id="ARBA00004141"/>
    </source>
</evidence>
<protein>
    <recommendedName>
        <fullName evidence="8">CvpA family protein</fullName>
    </recommendedName>
</protein>
<keyword evidence="3 5" id="KW-1133">Transmembrane helix</keyword>
<evidence type="ECO:0000256" key="5">
    <source>
        <dbReference type="SAM" id="Phobius"/>
    </source>
</evidence>
<comment type="caution">
    <text evidence="6">The sequence shown here is derived from an EMBL/GenBank/DDBJ whole genome shotgun (WGS) entry which is preliminary data.</text>
</comment>
<evidence type="ECO:0000256" key="3">
    <source>
        <dbReference type="ARBA" id="ARBA00022989"/>
    </source>
</evidence>
<proteinExistence type="predicted"/>
<dbReference type="GO" id="GO:0055085">
    <property type="term" value="P:transmembrane transport"/>
    <property type="evidence" value="ECO:0007669"/>
    <property type="project" value="InterPro"/>
</dbReference>
<evidence type="ECO:0008006" key="8">
    <source>
        <dbReference type="Google" id="ProtNLM"/>
    </source>
</evidence>
<evidence type="ECO:0000256" key="4">
    <source>
        <dbReference type="ARBA" id="ARBA00023136"/>
    </source>
</evidence>
<dbReference type="EMBL" id="JZXN01000016">
    <property type="protein sequence ID" value="KKB26857.1"/>
    <property type="molecule type" value="Genomic_DNA"/>
</dbReference>
<feature type="transmembrane region" description="Helical" evidence="5">
    <location>
        <begin position="45"/>
        <end position="70"/>
    </location>
</feature>
<feature type="transmembrane region" description="Helical" evidence="5">
    <location>
        <begin position="99"/>
        <end position="122"/>
    </location>
</feature>
<dbReference type="InterPro" id="IPR003825">
    <property type="entry name" value="Colicin-V_CvpA"/>
</dbReference>
<dbReference type="Proteomes" id="UP000033750">
    <property type="component" value="Unassembled WGS sequence"/>
</dbReference>
<keyword evidence="2 5" id="KW-0812">Transmembrane</keyword>
<dbReference type="InterPro" id="IPR000515">
    <property type="entry name" value="MetI-like"/>
</dbReference>
<accession>A0A0F5H1Z1</accession>
<dbReference type="Pfam" id="PF02674">
    <property type="entry name" value="Colicin_V"/>
    <property type="match status" value="1"/>
</dbReference>
<organism evidence="6 7">
    <name type="scientific">Mycoplasmopsis meleagridis ATCC 25294</name>
    <dbReference type="NCBI Taxonomy" id="1264554"/>
    <lineage>
        <taxon>Bacteria</taxon>
        <taxon>Bacillati</taxon>
        <taxon>Mycoplasmatota</taxon>
        <taxon>Mycoplasmoidales</taxon>
        <taxon>Metamycoplasmataceae</taxon>
        <taxon>Mycoplasmopsis</taxon>
    </lineage>
</organism>